<protein>
    <recommendedName>
        <fullName evidence="4">YARHG domain-containing protein</fullName>
    </recommendedName>
</protein>
<organism evidence="2 3">
    <name type="scientific">Roseovarius litoreus</name>
    <dbReference type="NCBI Taxonomy" id="1155722"/>
    <lineage>
        <taxon>Bacteria</taxon>
        <taxon>Pseudomonadati</taxon>
        <taxon>Pseudomonadota</taxon>
        <taxon>Alphaproteobacteria</taxon>
        <taxon>Rhodobacterales</taxon>
        <taxon>Roseobacteraceae</taxon>
        <taxon>Roseovarius</taxon>
    </lineage>
</organism>
<dbReference type="EMBL" id="FRCB01000003">
    <property type="protein sequence ID" value="SHL81826.1"/>
    <property type="molecule type" value="Genomic_DNA"/>
</dbReference>
<feature type="chain" id="PRO_5009925100" description="YARHG domain-containing protein" evidence="1">
    <location>
        <begin position="27"/>
        <end position="112"/>
    </location>
</feature>
<proteinExistence type="predicted"/>
<gene>
    <name evidence="2" type="ORF">SAMN05443432_10320</name>
</gene>
<accession>A0A1M7DQR3</accession>
<dbReference type="AlphaFoldDB" id="A0A1M7DQR3"/>
<reference evidence="2 3" key="1">
    <citation type="submission" date="2016-11" db="EMBL/GenBank/DDBJ databases">
        <authorList>
            <person name="Varghese N."/>
            <person name="Submissions S."/>
        </authorList>
    </citation>
    <scope>NUCLEOTIDE SEQUENCE [LARGE SCALE GENOMIC DNA]</scope>
    <source>
        <strain evidence="2 3">DSM 28249</strain>
    </source>
</reference>
<sequence length="112" mass="12535">MKQHRSSLIRIVSFLILTLLAPSAHADPNSGTMTVTDHYETRRDTCTSWMLTDYPSGLDETWCRAEFALPSAFLIKCSKAQQVGFSSQTQREACRLMFLRAAGETANGYVLN</sequence>
<evidence type="ECO:0000313" key="2">
    <source>
        <dbReference type="EMBL" id="SHL81826.1"/>
    </source>
</evidence>
<keyword evidence="1" id="KW-0732">Signal</keyword>
<feature type="signal peptide" evidence="1">
    <location>
        <begin position="1"/>
        <end position="26"/>
    </location>
</feature>
<evidence type="ECO:0008006" key="4">
    <source>
        <dbReference type="Google" id="ProtNLM"/>
    </source>
</evidence>
<evidence type="ECO:0000313" key="3">
    <source>
        <dbReference type="Proteomes" id="UP000322545"/>
    </source>
</evidence>
<dbReference type="Proteomes" id="UP000322545">
    <property type="component" value="Unassembled WGS sequence"/>
</dbReference>
<evidence type="ECO:0000256" key="1">
    <source>
        <dbReference type="SAM" id="SignalP"/>
    </source>
</evidence>
<keyword evidence="3" id="KW-1185">Reference proteome</keyword>
<name>A0A1M7DQR3_9RHOB</name>